<keyword evidence="1" id="KW-1133">Transmembrane helix</keyword>
<evidence type="ECO:0000256" key="1">
    <source>
        <dbReference type="SAM" id="Phobius"/>
    </source>
</evidence>
<keyword evidence="1" id="KW-0472">Membrane</keyword>
<keyword evidence="1" id="KW-0812">Transmembrane</keyword>
<gene>
    <name evidence="2" type="ORF">S12H4_61961</name>
</gene>
<name>X1V2C2_9ZZZZ</name>
<reference evidence="2" key="1">
    <citation type="journal article" date="2014" name="Front. Microbiol.">
        <title>High frequency of phylogenetically diverse reductive dehalogenase-homologous genes in deep subseafloor sedimentary metagenomes.</title>
        <authorList>
            <person name="Kawai M."/>
            <person name="Futagami T."/>
            <person name="Toyoda A."/>
            <person name="Takaki Y."/>
            <person name="Nishi S."/>
            <person name="Hori S."/>
            <person name="Arai W."/>
            <person name="Tsubouchi T."/>
            <person name="Morono Y."/>
            <person name="Uchiyama I."/>
            <person name="Ito T."/>
            <person name="Fujiyama A."/>
            <person name="Inagaki F."/>
            <person name="Takami H."/>
        </authorList>
    </citation>
    <scope>NUCLEOTIDE SEQUENCE</scope>
    <source>
        <strain evidence="2">Expedition CK06-06</strain>
    </source>
</reference>
<evidence type="ECO:0000313" key="2">
    <source>
        <dbReference type="EMBL" id="GAJ23839.1"/>
    </source>
</evidence>
<accession>X1V2C2</accession>
<feature type="transmembrane region" description="Helical" evidence="1">
    <location>
        <begin position="6"/>
        <end position="21"/>
    </location>
</feature>
<dbReference type="EMBL" id="BARW01041337">
    <property type="protein sequence ID" value="GAJ23839.1"/>
    <property type="molecule type" value="Genomic_DNA"/>
</dbReference>
<dbReference type="AlphaFoldDB" id="X1V2C2"/>
<organism evidence="2">
    <name type="scientific">marine sediment metagenome</name>
    <dbReference type="NCBI Taxonomy" id="412755"/>
    <lineage>
        <taxon>unclassified sequences</taxon>
        <taxon>metagenomes</taxon>
        <taxon>ecological metagenomes</taxon>
    </lineage>
</organism>
<feature type="non-terminal residue" evidence="2">
    <location>
        <position position="1"/>
    </location>
</feature>
<comment type="caution">
    <text evidence="2">The sequence shown here is derived from an EMBL/GenBank/DDBJ whole genome shotgun (WGS) entry which is preliminary data.</text>
</comment>
<protein>
    <submittedName>
        <fullName evidence="2">Uncharacterized protein</fullName>
    </submittedName>
</protein>
<sequence>PHIGPVKMAITSVLFIVVIYLKRGGVWKGTFLER</sequence>
<proteinExistence type="predicted"/>